<feature type="domain" description="AMP-binding enzyme C-terminal" evidence="4">
    <location>
        <begin position="404"/>
        <end position="479"/>
    </location>
</feature>
<dbReference type="CDD" id="cd17631">
    <property type="entry name" value="FACL_FadD13-like"/>
    <property type="match status" value="1"/>
</dbReference>
<keyword evidence="6" id="KW-1185">Reference proteome</keyword>
<dbReference type="InterPro" id="IPR042099">
    <property type="entry name" value="ANL_N_sf"/>
</dbReference>
<dbReference type="PANTHER" id="PTHR43767:SF7">
    <property type="entry name" value="MEDIUM_LONG-CHAIN-FATTY-ACID--COA LIGASE FADD8"/>
    <property type="match status" value="1"/>
</dbReference>
<evidence type="ECO:0000256" key="2">
    <source>
        <dbReference type="ARBA" id="ARBA00022598"/>
    </source>
</evidence>
<organism evidence="5 6">
    <name type="scientific">Marinithermus hydrothermalis (strain DSM 14884 / JCM 11576 / T1)</name>
    <dbReference type="NCBI Taxonomy" id="869210"/>
    <lineage>
        <taxon>Bacteria</taxon>
        <taxon>Thermotogati</taxon>
        <taxon>Deinococcota</taxon>
        <taxon>Deinococci</taxon>
        <taxon>Thermales</taxon>
        <taxon>Thermaceae</taxon>
        <taxon>Marinithermus</taxon>
    </lineage>
</organism>
<accession>F2NPU2</accession>
<dbReference type="PANTHER" id="PTHR43767">
    <property type="entry name" value="LONG-CHAIN-FATTY-ACID--COA LIGASE"/>
    <property type="match status" value="1"/>
</dbReference>
<dbReference type="Gene3D" id="3.40.50.12780">
    <property type="entry name" value="N-terminal domain of ligase-like"/>
    <property type="match status" value="1"/>
</dbReference>
<dbReference type="RefSeq" id="WP_013704913.1">
    <property type="nucleotide sequence ID" value="NC_015387.1"/>
</dbReference>
<dbReference type="Pfam" id="PF00501">
    <property type="entry name" value="AMP-binding"/>
    <property type="match status" value="1"/>
</dbReference>
<dbReference type="InterPro" id="IPR050237">
    <property type="entry name" value="ATP-dep_AMP-bd_enzyme"/>
</dbReference>
<dbReference type="Pfam" id="PF13193">
    <property type="entry name" value="AMP-binding_C"/>
    <property type="match status" value="1"/>
</dbReference>
<dbReference type="AlphaFoldDB" id="F2NPU2"/>
<evidence type="ECO:0000256" key="1">
    <source>
        <dbReference type="ARBA" id="ARBA00006432"/>
    </source>
</evidence>
<dbReference type="eggNOG" id="COG0318">
    <property type="taxonomic scope" value="Bacteria"/>
</dbReference>
<reference evidence="5 6" key="1">
    <citation type="journal article" date="2012" name="Stand. Genomic Sci.">
        <title>Complete genome sequence of the aerobic, heterotroph Marinithermus hydrothermalis type strain (T1(T)) from a deep-sea hydrothermal vent chimney.</title>
        <authorList>
            <person name="Copeland A."/>
            <person name="Gu W."/>
            <person name="Yasawong M."/>
            <person name="Lapidus A."/>
            <person name="Lucas S."/>
            <person name="Deshpande S."/>
            <person name="Pagani I."/>
            <person name="Tapia R."/>
            <person name="Cheng J.F."/>
            <person name="Goodwin L.A."/>
            <person name="Pitluck S."/>
            <person name="Liolios K."/>
            <person name="Ivanova N."/>
            <person name="Mavromatis K."/>
            <person name="Mikhailova N."/>
            <person name="Pati A."/>
            <person name="Chen A."/>
            <person name="Palaniappan K."/>
            <person name="Land M."/>
            <person name="Pan C."/>
            <person name="Brambilla E.M."/>
            <person name="Rohde M."/>
            <person name="Tindall B.J."/>
            <person name="Sikorski J."/>
            <person name="Goker M."/>
            <person name="Detter J.C."/>
            <person name="Bristow J."/>
            <person name="Eisen J.A."/>
            <person name="Markowitz V."/>
            <person name="Hugenholtz P."/>
            <person name="Kyrpides N.C."/>
            <person name="Klenk H.P."/>
            <person name="Woyke T."/>
        </authorList>
    </citation>
    <scope>NUCLEOTIDE SEQUENCE [LARGE SCALE GENOMIC DNA]</scope>
    <source>
        <strain evidence="6">DSM 14884 / JCM 11576 / T1</strain>
    </source>
</reference>
<dbReference type="SUPFAM" id="SSF56801">
    <property type="entry name" value="Acetyl-CoA synthetase-like"/>
    <property type="match status" value="1"/>
</dbReference>
<evidence type="ECO:0000259" key="3">
    <source>
        <dbReference type="Pfam" id="PF00501"/>
    </source>
</evidence>
<dbReference type="InterPro" id="IPR020845">
    <property type="entry name" value="AMP-binding_CS"/>
</dbReference>
<dbReference type="KEGG" id="mhd:Marky_2145"/>
<feature type="domain" description="AMP-dependent synthetase/ligase" evidence="3">
    <location>
        <begin position="9"/>
        <end position="350"/>
    </location>
</feature>
<evidence type="ECO:0000313" key="6">
    <source>
        <dbReference type="Proteomes" id="UP000007030"/>
    </source>
</evidence>
<sequence length="498" mass="55260">MELDANVLARHAAYHPDRRAAYFRGRWYTYGELYARAHRTARHLAALGVGPGDRVGILAHNHLAYLDLFFAAPLVGFALVPYNHRLSAHELEALVQYTQPKVLFLGPEMREKAARLEVPLRPLAALEEEVEAALPAHRPGAEDVALLLFTGGTTGLPKAAMLPYRQLLVNAFSTVFSWGLFPTDRCVVATPMFHAALNALATPLLYLGGEVLIQERFDPEEYLEWVEAHRPTLLFMVPTMFQMLIEHPRFSQTDFSSVRFAISGGAPCPAPVREAFRRVGVRFKQGYGLTECGVNCFAMDLEEAEAYPESVGRPVLHLWARIAREDGSEADAGEVGELWLSGPVVMRGYFARPEETQAVFVAAQGRRWLRTGDLAFRDAAGRYYIVGRKKEMFISGGENVYPVEVERVLYDHPAVKEAVVVGVPDPKWGEVGLAAVVLRPGARVSAEELRAFVRARLAAYKVPKRWVFLEALPKSGAGKVLKREIAERYGGTHAEGQG</sequence>
<dbReference type="FunFam" id="3.30.300.30:FF:000008">
    <property type="entry name" value="2,3-dihydroxybenzoate-AMP ligase"/>
    <property type="match status" value="1"/>
</dbReference>
<dbReference type="EC" id="6.2.1.26" evidence="5"/>
<comment type="similarity">
    <text evidence="1">Belongs to the ATP-dependent AMP-binding enzyme family.</text>
</comment>
<evidence type="ECO:0000313" key="5">
    <source>
        <dbReference type="EMBL" id="AEB12868.1"/>
    </source>
</evidence>
<keyword evidence="2 5" id="KW-0436">Ligase</keyword>
<dbReference type="Proteomes" id="UP000007030">
    <property type="component" value="Chromosome"/>
</dbReference>
<dbReference type="STRING" id="869210.Marky_2145"/>
<dbReference type="InterPro" id="IPR045851">
    <property type="entry name" value="AMP-bd_C_sf"/>
</dbReference>
<dbReference type="PROSITE" id="PS00455">
    <property type="entry name" value="AMP_BINDING"/>
    <property type="match status" value="1"/>
</dbReference>
<dbReference type="InterPro" id="IPR000873">
    <property type="entry name" value="AMP-dep_synth/lig_dom"/>
</dbReference>
<dbReference type="EMBL" id="CP002630">
    <property type="protein sequence ID" value="AEB12868.1"/>
    <property type="molecule type" value="Genomic_DNA"/>
</dbReference>
<name>F2NPU2_MARHT</name>
<dbReference type="HOGENOM" id="CLU_000022_59_0_0"/>
<protein>
    <submittedName>
        <fullName evidence="5">O-succinylbenzoate--CoA ligase</fullName>
        <ecNumber evidence="5">6.2.1.26</ecNumber>
    </submittedName>
</protein>
<proteinExistence type="inferred from homology"/>
<dbReference type="Gene3D" id="3.30.300.30">
    <property type="match status" value="1"/>
</dbReference>
<gene>
    <name evidence="5" type="ordered locus">Marky_2145</name>
</gene>
<dbReference type="OrthoDB" id="28801at2"/>
<dbReference type="GO" id="GO:0008756">
    <property type="term" value="F:o-succinylbenzoate-CoA ligase activity"/>
    <property type="evidence" value="ECO:0007669"/>
    <property type="project" value="UniProtKB-EC"/>
</dbReference>
<evidence type="ECO:0000259" key="4">
    <source>
        <dbReference type="Pfam" id="PF13193"/>
    </source>
</evidence>
<dbReference type="InterPro" id="IPR025110">
    <property type="entry name" value="AMP-bd_C"/>
</dbReference>